<protein>
    <submittedName>
        <fullName evidence="3">Uncharacterized protein</fullName>
    </submittedName>
</protein>
<proteinExistence type="predicted"/>
<organism evidence="3 4">
    <name type="scientific">Acaromyces ingoldii</name>
    <dbReference type="NCBI Taxonomy" id="215250"/>
    <lineage>
        <taxon>Eukaryota</taxon>
        <taxon>Fungi</taxon>
        <taxon>Dikarya</taxon>
        <taxon>Basidiomycota</taxon>
        <taxon>Ustilaginomycotina</taxon>
        <taxon>Exobasidiomycetes</taxon>
        <taxon>Exobasidiales</taxon>
        <taxon>Cryptobasidiaceae</taxon>
        <taxon>Acaromyces</taxon>
    </lineage>
</organism>
<name>A0A316YKJ5_9BASI</name>
<dbReference type="RefSeq" id="XP_025376794.1">
    <property type="nucleotide sequence ID" value="XM_025522191.1"/>
</dbReference>
<evidence type="ECO:0000256" key="2">
    <source>
        <dbReference type="SAM" id="Phobius"/>
    </source>
</evidence>
<reference evidence="3 4" key="1">
    <citation type="journal article" date="2018" name="Mol. Biol. Evol.">
        <title>Broad Genomic Sampling Reveals a Smut Pathogenic Ancestry of the Fungal Clade Ustilaginomycotina.</title>
        <authorList>
            <person name="Kijpornyongpan T."/>
            <person name="Mondo S.J."/>
            <person name="Barry K."/>
            <person name="Sandor L."/>
            <person name="Lee J."/>
            <person name="Lipzen A."/>
            <person name="Pangilinan J."/>
            <person name="LaButti K."/>
            <person name="Hainaut M."/>
            <person name="Henrissat B."/>
            <person name="Grigoriev I.V."/>
            <person name="Spatafora J.W."/>
            <person name="Aime M.C."/>
        </authorList>
    </citation>
    <scope>NUCLEOTIDE SEQUENCE [LARGE SCALE GENOMIC DNA]</scope>
    <source>
        <strain evidence="3 4">MCA 4198</strain>
    </source>
</reference>
<dbReference type="InParanoid" id="A0A316YKJ5"/>
<evidence type="ECO:0000256" key="1">
    <source>
        <dbReference type="SAM" id="MobiDB-lite"/>
    </source>
</evidence>
<evidence type="ECO:0000313" key="4">
    <source>
        <dbReference type="Proteomes" id="UP000245768"/>
    </source>
</evidence>
<accession>A0A316YKJ5</accession>
<evidence type="ECO:0000313" key="3">
    <source>
        <dbReference type="EMBL" id="PWN89596.1"/>
    </source>
</evidence>
<keyword evidence="4" id="KW-1185">Reference proteome</keyword>
<sequence>MSSRLVKIQKRQALGGVTSSLSSGGQSASNAAQQATGDLSKTQLIGLSVGLVAIVVLVVFALWWCCTKTARRDDKKEREAARRPFVQLAAPAGSPYDESGFDQGRNAMMSQVALSPQTHEMDRHRRMEQAHQMPPSTSLPPSPSSADDIFDDRKGKGHFQPQALQHAKAYDAFSNDGTDGFGWGQQQPHYANPHDLQQVHVPPQHRQAAAPSVPPQAAVYLDAHTLALERARAA</sequence>
<dbReference type="Proteomes" id="UP000245768">
    <property type="component" value="Unassembled WGS sequence"/>
</dbReference>
<feature type="region of interest" description="Disordered" evidence="1">
    <location>
        <begin position="115"/>
        <end position="145"/>
    </location>
</feature>
<feature type="transmembrane region" description="Helical" evidence="2">
    <location>
        <begin position="47"/>
        <end position="66"/>
    </location>
</feature>
<dbReference type="GeneID" id="37044107"/>
<gene>
    <name evidence="3" type="ORF">FA10DRAFT_268123</name>
</gene>
<keyword evidence="2" id="KW-1133">Transmembrane helix</keyword>
<keyword evidence="2" id="KW-0812">Transmembrane</keyword>
<feature type="compositionally biased region" description="Basic and acidic residues" evidence="1">
    <location>
        <begin position="119"/>
        <end position="129"/>
    </location>
</feature>
<dbReference type="AlphaFoldDB" id="A0A316YKJ5"/>
<dbReference type="EMBL" id="KZ819637">
    <property type="protein sequence ID" value="PWN89596.1"/>
    <property type="molecule type" value="Genomic_DNA"/>
</dbReference>
<keyword evidence="2" id="KW-0472">Membrane</keyword>